<organism evidence="1">
    <name type="scientific">Brassica napus</name>
    <name type="common">Rape</name>
    <dbReference type="NCBI Taxonomy" id="3708"/>
    <lineage>
        <taxon>Eukaryota</taxon>
        <taxon>Viridiplantae</taxon>
        <taxon>Streptophyta</taxon>
        <taxon>Embryophyta</taxon>
        <taxon>Tracheophyta</taxon>
        <taxon>Spermatophyta</taxon>
        <taxon>Magnoliopsida</taxon>
        <taxon>eudicotyledons</taxon>
        <taxon>Gunneridae</taxon>
        <taxon>Pentapetalae</taxon>
        <taxon>rosids</taxon>
        <taxon>malvids</taxon>
        <taxon>Brassicales</taxon>
        <taxon>Brassicaceae</taxon>
        <taxon>Brassiceae</taxon>
        <taxon>Brassica</taxon>
    </lineage>
</organism>
<sequence>MGSVLGQTRITMINLSLSLAAKSSDYHCFSIFSIILVLYSQIHVKSFRFRFPWSWVT</sequence>
<proteinExistence type="predicted"/>
<reference evidence="1" key="1">
    <citation type="submission" date="2021-01" db="EMBL/GenBank/DDBJ databases">
        <authorList>
            <consortium name="Genoscope - CEA"/>
            <person name="William W."/>
        </authorList>
    </citation>
    <scope>NUCLEOTIDE SEQUENCE</scope>
</reference>
<evidence type="ECO:0000313" key="1">
    <source>
        <dbReference type="EMBL" id="CAF1849069.1"/>
    </source>
</evidence>
<protein>
    <submittedName>
        <fullName evidence="1">(rape) hypothetical protein</fullName>
    </submittedName>
</protein>
<dbReference type="Proteomes" id="UP001295469">
    <property type="component" value="Chromosome C04"/>
</dbReference>
<dbReference type="EMBL" id="HG994368">
    <property type="protein sequence ID" value="CAF1849069.1"/>
    <property type="molecule type" value="Genomic_DNA"/>
</dbReference>
<accession>A0A816JXQ8</accession>
<dbReference type="AlphaFoldDB" id="A0A816JXQ8"/>
<gene>
    <name evidence="1" type="ORF">DARMORV10_C04P34790.1</name>
</gene>
<name>A0A816JXQ8_BRANA</name>